<dbReference type="EMBL" id="MUJZ01039218">
    <property type="protein sequence ID" value="OTF76067.1"/>
    <property type="molecule type" value="Genomic_DNA"/>
</dbReference>
<sequence>MIELCEATEDNPFIHGMSKQFVAALQQLFDVMDTGQSGTIHFSDLANQWEEDDGDPFFPKGLIACLAKVKLPNDMLTFDRFCAGIKLCLLKNQVDINDVQMITMNDECRSMATSDSSTTMPNGGDCN</sequence>
<organism evidence="2 3">
    <name type="scientific">Euroglyphus maynei</name>
    <name type="common">Mayne's house dust mite</name>
    <dbReference type="NCBI Taxonomy" id="6958"/>
    <lineage>
        <taxon>Eukaryota</taxon>
        <taxon>Metazoa</taxon>
        <taxon>Ecdysozoa</taxon>
        <taxon>Arthropoda</taxon>
        <taxon>Chelicerata</taxon>
        <taxon>Arachnida</taxon>
        <taxon>Acari</taxon>
        <taxon>Acariformes</taxon>
        <taxon>Sarcoptiformes</taxon>
        <taxon>Astigmata</taxon>
        <taxon>Psoroptidia</taxon>
        <taxon>Analgoidea</taxon>
        <taxon>Pyroglyphidae</taxon>
        <taxon>Pyroglyphinae</taxon>
        <taxon>Euroglyphus</taxon>
    </lineage>
</organism>
<feature type="domain" description="Suppressor APC" evidence="1">
    <location>
        <begin position="16"/>
        <end position="95"/>
    </location>
</feature>
<evidence type="ECO:0000259" key="1">
    <source>
        <dbReference type="Pfam" id="PF25825"/>
    </source>
</evidence>
<comment type="caution">
    <text evidence="2">The sequence shown here is derived from an EMBL/GenBank/DDBJ whole genome shotgun (WGS) entry which is preliminary data.</text>
</comment>
<dbReference type="OrthoDB" id="10035013at2759"/>
<reference evidence="2 3" key="1">
    <citation type="submission" date="2017-03" db="EMBL/GenBank/DDBJ databases">
        <title>Genome Survey of Euroglyphus maynei.</title>
        <authorList>
            <person name="Arlian L.G."/>
            <person name="Morgan M.S."/>
            <person name="Rider S.D."/>
        </authorList>
    </citation>
    <scope>NUCLEOTIDE SEQUENCE [LARGE SCALE GENOMIC DNA]</scope>
    <source>
        <strain evidence="2">Arlian Lab</strain>
        <tissue evidence="2">Whole body</tissue>
    </source>
</reference>
<keyword evidence="3" id="KW-1185">Reference proteome</keyword>
<dbReference type="Proteomes" id="UP000194236">
    <property type="component" value="Unassembled WGS sequence"/>
</dbReference>
<dbReference type="Pfam" id="PF25825">
    <property type="entry name" value="SAPC2_N"/>
    <property type="match status" value="1"/>
</dbReference>
<feature type="non-terminal residue" evidence="2">
    <location>
        <position position="127"/>
    </location>
</feature>
<accession>A0A1Y3B798</accession>
<evidence type="ECO:0000313" key="3">
    <source>
        <dbReference type="Proteomes" id="UP000194236"/>
    </source>
</evidence>
<name>A0A1Y3B798_EURMA</name>
<evidence type="ECO:0000313" key="2">
    <source>
        <dbReference type="EMBL" id="OTF76067.1"/>
    </source>
</evidence>
<dbReference type="AlphaFoldDB" id="A0A1Y3B798"/>
<dbReference type="SUPFAM" id="SSF47473">
    <property type="entry name" value="EF-hand"/>
    <property type="match status" value="1"/>
</dbReference>
<dbReference type="PANTHER" id="PTHR14907:SF2">
    <property type="entry name" value="SUPPRESSOR APC DOMAIN-CONTAINING PROTEIN 2"/>
    <property type="match status" value="1"/>
</dbReference>
<gene>
    <name evidence="2" type="ORF">BLA29_011329</name>
</gene>
<proteinExistence type="predicted"/>
<protein>
    <recommendedName>
        <fullName evidence="1">Suppressor APC domain-containing protein</fullName>
    </recommendedName>
</protein>
<dbReference type="InterPro" id="IPR011992">
    <property type="entry name" value="EF-hand-dom_pair"/>
</dbReference>
<dbReference type="PANTHER" id="PTHR14907">
    <property type="entry name" value="FI14130P"/>
    <property type="match status" value="1"/>
</dbReference>
<dbReference type="InterPro" id="IPR026828">
    <property type="entry name" value="SAPC2_1/2"/>
</dbReference>
<dbReference type="InterPro" id="IPR057953">
    <property type="entry name" value="SAPC2_N"/>
</dbReference>